<organism evidence="2 3">
    <name type="scientific">Powellomyces hirtus</name>
    <dbReference type="NCBI Taxonomy" id="109895"/>
    <lineage>
        <taxon>Eukaryota</taxon>
        <taxon>Fungi</taxon>
        <taxon>Fungi incertae sedis</taxon>
        <taxon>Chytridiomycota</taxon>
        <taxon>Chytridiomycota incertae sedis</taxon>
        <taxon>Chytridiomycetes</taxon>
        <taxon>Spizellomycetales</taxon>
        <taxon>Powellomycetaceae</taxon>
        <taxon>Powellomyces</taxon>
    </lineage>
</organism>
<dbReference type="AlphaFoldDB" id="A0A507E0R7"/>
<dbReference type="EMBL" id="QEAQ01000049">
    <property type="protein sequence ID" value="TPX57653.1"/>
    <property type="molecule type" value="Genomic_DNA"/>
</dbReference>
<sequence length="115" mass="12709">MADELSDAEDDFSGGPVAWQSKRQPTVALSRALPCKIYEDNQGCIALARNPTSHARTKHIDIRHHFIREAIANQHVDLEYCPTKDVAADLLTKSLPSPQFAKLCEVLDLGIKSVV</sequence>
<evidence type="ECO:0000256" key="1">
    <source>
        <dbReference type="SAM" id="MobiDB-lite"/>
    </source>
</evidence>
<reference evidence="2 3" key="1">
    <citation type="journal article" date="2019" name="Sci. Rep.">
        <title>Comparative genomics of chytrid fungi reveal insights into the obligate biotrophic and pathogenic lifestyle of Synchytrium endobioticum.</title>
        <authorList>
            <person name="van de Vossenberg B.T.L.H."/>
            <person name="Warris S."/>
            <person name="Nguyen H.D.T."/>
            <person name="van Gent-Pelzer M.P.E."/>
            <person name="Joly D.L."/>
            <person name="van de Geest H.C."/>
            <person name="Bonants P.J.M."/>
            <person name="Smith D.S."/>
            <person name="Levesque C.A."/>
            <person name="van der Lee T.A.J."/>
        </authorList>
    </citation>
    <scope>NUCLEOTIDE SEQUENCE [LARGE SCALE GENOMIC DNA]</scope>
    <source>
        <strain evidence="2 3">CBS 809.83</strain>
    </source>
</reference>
<dbReference type="CDD" id="cd09272">
    <property type="entry name" value="RNase_HI_RT_Ty1"/>
    <property type="match status" value="1"/>
</dbReference>
<dbReference type="PANTHER" id="PTHR11439">
    <property type="entry name" value="GAG-POL-RELATED RETROTRANSPOSON"/>
    <property type="match status" value="1"/>
</dbReference>
<dbReference type="STRING" id="109895.A0A507E0R7"/>
<accession>A0A507E0R7</accession>
<evidence type="ECO:0000313" key="3">
    <source>
        <dbReference type="Proteomes" id="UP000318582"/>
    </source>
</evidence>
<dbReference type="PANTHER" id="PTHR11439:SF483">
    <property type="entry name" value="PEPTIDE SYNTHASE GLIP-LIKE, PUTATIVE (AFU_ORTHOLOGUE AFUA_3G12920)-RELATED"/>
    <property type="match status" value="1"/>
</dbReference>
<evidence type="ECO:0000313" key="2">
    <source>
        <dbReference type="EMBL" id="TPX57653.1"/>
    </source>
</evidence>
<feature type="region of interest" description="Disordered" evidence="1">
    <location>
        <begin position="1"/>
        <end position="21"/>
    </location>
</feature>
<feature type="compositionally biased region" description="Acidic residues" evidence="1">
    <location>
        <begin position="1"/>
        <end position="12"/>
    </location>
</feature>
<comment type="caution">
    <text evidence="2">The sequence shown here is derived from an EMBL/GenBank/DDBJ whole genome shotgun (WGS) entry which is preliminary data.</text>
</comment>
<proteinExistence type="predicted"/>
<name>A0A507E0R7_9FUNG</name>
<dbReference type="Proteomes" id="UP000318582">
    <property type="component" value="Unassembled WGS sequence"/>
</dbReference>
<gene>
    <name evidence="2" type="ORF">PhCBS80983_g03711</name>
</gene>
<keyword evidence="3" id="KW-1185">Reference proteome</keyword>
<protein>
    <submittedName>
        <fullName evidence="2">Uncharacterized protein</fullName>
    </submittedName>
</protein>